<dbReference type="GO" id="GO:0006633">
    <property type="term" value="P:fatty acid biosynthetic process"/>
    <property type="evidence" value="ECO:0007669"/>
    <property type="project" value="TreeGrafter"/>
</dbReference>
<dbReference type="Pfam" id="PF02801">
    <property type="entry name" value="Ketoacyl-synt_C"/>
    <property type="match status" value="1"/>
</dbReference>
<dbReference type="EC" id="2.3.1.179" evidence="4"/>
<dbReference type="SUPFAM" id="SSF53901">
    <property type="entry name" value="Thiolase-like"/>
    <property type="match status" value="2"/>
</dbReference>
<comment type="similarity">
    <text evidence="1">Belongs to the thiolase-like superfamily. Beta-ketoacyl-ACP synthases family.</text>
</comment>
<dbReference type="GO" id="GO:0004315">
    <property type="term" value="F:3-oxoacyl-[acyl-carrier-protein] synthase activity"/>
    <property type="evidence" value="ECO:0007669"/>
    <property type="project" value="UniProtKB-EC"/>
</dbReference>
<dbReference type="PANTHER" id="PTHR11712:SF320">
    <property type="entry name" value="BETA-KETOACYL SYNTHASE"/>
    <property type="match status" value="1"/>
</dbReference>
<evidence type="ECO:0000256" key="1">
    <source>
        <dbReference type="ARBA" id="ARBA00008467"/>
    </source>
</evidence>
<dbReference type="CDD" id="cd00834">
    <property type="entry name" value="KAS_I_II"/>
    <property type="match status" value="1"/>
</dbReference>
<dbReference type="PROSITE" id="PS52004">
    <property type="entry name" value="KS3_2"/>
    <property type="match status" value="1"/>
</dbReference>
<protein>
    <submittedName>
        <fullName evidence="4">3-oxoacyl-[acyl-carrier-protein] synthase, KASII</fullName>
        <ecNumber evidence="4">2.3.1.179</ecNumber>
    </submittedName>
</protein>
<reference evidence="4" key="1">
    <citation type="submission" date="2016-10" db="EMBL/GenBank/DDBJ databases">
        <authorList>
            <person name="de Groot N.N."/>
        </authorList>
    </citation>
    <scope>NUCLEOTIDE SEQUENCE</scope>
</reference>
<organism evidence="4">
    <name type="scientific">hydrothermal vent metagenome</name>
    <dbReference type="NCBI Taxonomy" id="652676"/>
    <lineage>
        <taxon>unclassified sequences</taxon>
        <taxon>metagenomes</taxon>
        <taxon>ecological metagenomes</taxon>
    </lineage>
</organism>
<dbReference type="GO" id="GO:0005829">
    <property type="term" value="C:cytosol"/>
    <property type="evidence" value="ECO:0007669"/>
    <property type="project" value="TreeGrafter"/>
</dbReference>
<dbReference type="SMART" id="SM00825">
    <property type="entry name" value="PKS_KS"/>
    <property type="match status" value="1"/>
</dbReference>
<dbReference type="InterPro" id="IPR016039">
    <property type="entry name" value="Thiolase-like"/>
</dbReference>
<dbReference type="Pfam" id="PF00109">
    <property type="entry name" value="ketoacyl-synt"/>
    <property type="match status" value="1"/>
</dbReference>
<dbReference type="EMBL" id="FPHF01000067">
    <property type="protein sequence ID" value="SFV62518.1"/>
    <property type="molecule type" value="Genomic_DNA"/>
</dbReference>
<feature type="domain" description="Ketosynthase family 3 (KS3)" evidence="3">
    <location>
        <begin position="1"/>
        <end position="362"/>
    </location>
</feature>
<gene>
    <name evidence="4" type="ORF">MNB_SM-4-1787</name>
</gene>
<dbReference type="InterPro" id="IPR020841">
    <property type="entry name" value="PKS_Beta-ketoAc_synthase_dom"/>
</dbReference>
<sequence>MKAYINSYELQSCVGNTKELMEAIYDQRSGISIDTSYMRDTPVGLGKMSKGDFFLTLNEVVRSVLECSSLENFSNTLLIVGSSVGGMSESETHYFKDKNYKNIDSSRHAISVIENSLQEEFSFKDVRSISTACTSSANAFLLAKRLINVEAYDNVLVVGADALCYTTVCGFYALSVLSSKPCTPFSENREGMNVAEAIAAVLVQNVQTQNSIELCGVGASSDAYHMTNPDPEAGGAISSMSNALKDAGLNVEDINYVNAHGTGTLANDNVEALAIEKLFANGVSVSSTKAITGHTLGAAGAIEAIISCEAIKQGKIPPQTNMKIQDNKNINIPIQTIKQKVNYVVSNSFAFGGNNTSIIFGGVK</sequence>
<dbReference type="InterPro" id="IPR014031">
    <property type="entry name" value="Ketoacyl_synth_C"/>
</dbReference>
<dbReference type="InterPro" id="IPR000794">
    <property type="entry name" value="Beta-ketoacyl_synthase"/>
</dbReference>
<dbReference type="Gene3D" id="3.40.47.10">
    <property type="match status" value="1"/>
</dbReference>
<evidence type="ECO:0000313" key="4">
    <source>
        <dbReference type="EMBL" id="SFV62518.1"/>
    </source>
</evidence>
<accession>A0A1W1C9K0</accession>
<name>A0A1W1C9K0_9ZZZZ</name>
<evidence type="ECO:0000259" key="3">
    <source>
        <dbReference type="PROSITE" id="PS52004"/>
    </source>
</evidence>
<keyword evidence="4" id="KW-0012">Acyltransferase</keyword>
<keyword evidence="2 4" id="KW-0808">Transferase</keyword>
<proteinExistence type="inferred from homology"/>
<dbReference type="AlphaFoldDB" id="A0A1W1C9K0"/>
<dbReference type="InterPro" id="IPR014030">
    <property type="entry name" value="Ketoacyl_synth_N"/>
</dbReference>
<dbReference type="PANTHER" id="PTHR11712">
    <property type="entry name" value="POLYKETIDE SYNTHASE-RELATED"/>
    <property type="match status" value="1"/>
</dbReference>
<evidence type="ECO:0000256" key="2">
    <source>
        <dbReference type="ARBA" id="ARBA00022679"/>
    </source>
</evidence>